<dbReference type="Proteomes" id="UP000824782">
    <property type="component" value="Unassembled WGS sequence"/>
</dbReference>
<dbReference type="EMBL" id="WNYA01000006">
    <property type="protein sequence ID" value="KAG8565276.1"/>
    <property type="molecule type" value="Genomic_DNA"/>
</dbReference>
<name>A0AAV7AUQ4_ENGPU</name>
<comment type="caution">
    <text evidence="1">The sequence shown here is derived from an EMBL/GenBank/DDBJ whole genome shotgun (WGS) entry which is preliminary data.</text>
</comment>
<accession>A0AAV7AUQ4</accession>
<sequence>MSIWPTHGSSYRRVISQTKGTNQRFHFPMFTITTDSSTGSSAPNHHFFPTFFQSSPFQIFDTRSIHPRSLPPPPLPFLRKYYPRILQKHPRDDT</sequence>
<evidence type="ECO:0000313" key="2">
    <source>
        <dbReference type="Proteomes" id="UP000824782"/>
    </source>
</evidence>
<organism evidence="1 2">
    <name type="scientific">Engystomops pustulosus</name>
    <name type="common">Tungara frog</name>
    <name type="synonym">Physalaemus pustulosus</name>
    <dbReference type="NCBI Taxonomy" id="76066"/>
    <lineage>
        <taxon>Eukaryota</taxon>
        <taxon>Metazoa</taxon>
        <taxon>Chordata</taxon>
        <taxon>Craniata</taxon>
        <taxon>Vertebrata</taxon>
        <taxon>Euteleostomi</taxon>
        <taxon>Amphibia</taxon>
        <taxon>Batrachia</taxon>
        <taxon>Anura</taxon>
        <taxon>Neobatrachia</taxon>
        <taxon>Hyloidea</taxon>
        <taxon>Leptodactylidae</taxon>
        <taxon>Leiuperinae</taxon>
        <taxon>Engystomops</taxon>
    </lineage>
</organism>
<protein>
    <submittedName>
        <fullName evidence="1">Uncharacterized protein</fullName>
    </submittedName>
</protein>
<keyword evidence="2" id="KW-1185">Reference proteome</keyword>
<dbReference type="AlphaFoldDB" id="A0AAV7AUQ4"/>
<evidence type="ECO:0000313" key="1">
    <source>
        <dbReference type="EMBL" id="KAG8565276.1"/>
    </source>
</evidence>
<reference evidence="1" key="1">
    <citation type="thesis" date="2020" institute="ProQuest LLC" country="789 East Eisenhower Parkway, Ann Arbor, MI, USA">
        <title>Comparative Genomics and Chromosome Evolution.</title>
        <authorList>
            <person name="Mudd A.B."/>
        </authorList>
    </citation>
    <scope>NUCLEOTIDE SEQUENCE</scope>
    <source>
        <strain evidence="1">237g6f4</strain>
        <tissue evidence="1">Blood</tissue>
    </source>
</reference>
<gene>
    <name evidence="1" type="ORF">GDO81_012780</name>
</gene>
<proteinExistence type="predicted"/>